<dbReference type="InterPro" id="IPR050721">
    <property type="entry name" value="Trk_Ktr_HKT_K-transport"/>
</dbReference>
<keyword evidence="4" id="KW-0406">Ion transport</keyword>
<dbReference type="AlphaFoldDB" id="A0A7H8QBP4"/>
<sequence>MFELMKRAVKINTAKLLIFTAIFYVLSAFIIHYLEPEEFPTPFIGFWWVMTTVTTIGYGDYAPRTVPGMLYGMFLYLFGIGLIGVILGKIVDAYSYFRRMKMRGKLDYKGNNHFLLIGWSKSVQKTVEEILANKDVDNDVVLIDHLKESPFVHERFHYIRGNPTDMDILQKANIDQANSVSVFASENEDEVTTDGKTLLVALAIEEYAEARNIEIYTIAEIVHEAHIRMFQYAKVDEFVLSTESFPHLMTKALLHHGSSRLFMNLISHAHGEHMWEIKPDPSWKTYEDAFESLRRQGANLIADGNDLSIIRRMHDAIPSDSRLYVICDEETYRKLELAPL</sequence>
<evidence type="ECO:0000256" key="1">
    <source>
        <dbReference type="ARBA" id="ARBA00004651"/>
    </source>
</evidence>
<proteinExistence type="predicted"/>
<evidence type="ECO:0000313" key="5">
    <source>
        <dbReference type="Proteomes" id="UP000509222"/>
    </source>
</evidence>
<dbReference type="Pfam" id="PF22614">
    <property type="entry name" value="Slo-like_RCK"/>
    <property type="match status" value="1"/>
</dbReference>
<keyword evidence="2" id="KW-0812">Transmembrane</keyword>
<name>A0A7H8QBP4_9BACL</name>
<dbReference type="RefSeq" id="WP_176294556.1">
    <property type="nucleotide sequence ID" value="NZ_CP051177.1"/>
</dbReference>
<dbReference type="EMBL" id="CP051177">
    <property type="protein sequence ID" value="QKX50982.1"/>
    <property type="molecule type" value="Genomic_DNA"/>
</dbReference>
<dbReference type="GO" id="GO:0006813">
    <property type="term" value="P:potassium ion transport"/>
    <property type="evidence" value="ECO:0007669"/>
    <property type="project" value="InterPro"/>
</dbReference>
<protein>
    <submittedName>
        <fullName evidence="4">Potassium channel protein</fullName>
    </submittedName>
</protein>
<dbReference type="Gene3D" id="1.10.287.70">
    <property type="match status" value="1"/>
</dbReference>
<dbReference type="SUPFAM" id="SSF51735">
    <property type="entry name" value="NAD(P)-binding Rossmann-fold domains"/>
    <property type="match status" value="1"/>
</dbReference>
<dbReference type="InterPro" id="IPR013099">
    <property type="entry name" value="K_chnl_dom"/>
</dbReference>
<feature type="transmembrane region" description="Helical" evidence="2">
    <location>
        <begin position="12"/>
        <end position="34"/>
    </location>
</feature>
<keyword evidence="2" id="KW-0472">Membrane</keyword>
<evidence type="ECO:0000256" key="2">
    <source>
        <dbReference type="SAM" id="Phobius"/>
    </source>
</evidence>
<comment type="subcellular location">
    <subcellularLocation>
        <location evidence="1">Cell membrane</location>
        <topology evidence="1">Multi-pass membrane protein</topology>
    </subcellularLocation>
</comment>
<keyword evidence="5" id="KW-1185">Reference proteome</keyword>
<keyword evidence="4" id="KW-0407">Ion channel</keyword>
<feature type="domain" description="RCK N-terminal" evidence="3">
    <location>
        <begin position="111"/>
        <end position="240"/>
    </location>
</feature>
<dbReference type="InterPro" id="IPR036291">
    <property type="entry name" value="NAD(P)-bd_dom_sf"/>
</dbReference>
<organism evidence="4 5">
    <name type="scientific">Planococcus glaciei</name>
    <dbReference type="NCBI Taxonomy" id="459472"/>
    <lineage>
        <taxon>Bacteria</taxon>
        <taxon>Bacillati</taxon>
        <taxon>Bacillota</taxon>
        <taxon>Bacilli</taxon>
        <taxon>Bacillales</taxon>
        <taxon>Caryophanaceae</taxon>
        <taxon>Planococcus</taxon>
    </lineage>
</organism>
<dbReference type="PANTHER" id="PTHR43833:SF9">
    <property type="entry name" value="POTASSIUM CHANNEL PROTEIN YUGO-RELATED"/>
    <property type="match status" value="1"/>
</dbReference>
<dbReference type="InterPro" id="IPR003148">
    <property type="entry name" value="RCK_N"/>
</dbReference>
<dbReference type="Proteomes" id="UP000509222">
    <property type="component" value="Chromosome"/>
</dbReference>
<dbReference type="SUPFAM" id="SSF81324">
    <property type="entry name" value="Voltage-gated potassium channels"/>
    <property type="match status" value="1"/>
</dbReference>
<feature type="transmembrane region" description="Helical" evidence="2">
    <location>
        <begin position="73"/>
        <end position="97"/>
    </location>
</feature>
<dbReference type="GO" id="GO:0005886">
    <property type="term" value="C:plasma membrane"/>
    <property type="evidence" value="ECO:0007669"/>
    <property type="project" value="UniProtKB-SubCell"/>
</dbReference>
<dbReference type="GO" id="GO:0034220">
    <property type="term" value="P:monoatomic ion transmembrane transport"/>
    <property type="evidence" value="ECO:0007669"/>
    <property type="project" value="UniProtKB-KW"/>
</dbReference>
<dbReference type="PANTHER" id="PTHR43833">
    <property type="entry name" value="POTASSIUM CHANNEL PROTEIN 2-RELATED-RELATED"/>
    <property type="match status" value="1"/>
</dbReference>
<keyword evidence="2" id="KW-1133">Transmembrane helix</keyword>
<dbReference type="Gene3D" id="3.40.50.720">
    <property type="entry name" value="NAD(P)-binding Rossmann-like Domain"/>
    <property type="match status" value="1"/>
</dbReference>
<evidence type="ECO:0000259" key="3">
    <source>
        <dbReference type="PROSITE" id="PS51201"/>
    </source>
</evidence>
<evidence type="ECO:0000313" key="4">
    <source>
        <dbReference type="EMBL" id="QKX50982.1"/>
    </source>
</evidence>
<keyword evidence="4" id="KW-0813">Transport</keyword>
<reference evidence="5" key="1">
    <citation type="submission" date="2020-06" db="EMBL/GenBank/DDBJ databases">
        <title>Isolation of Planomicrobium glaciei.</title>
        <authorList>
            <person name="Malisova L."/>
            <person name="Safrankova R."/>
            <person name="Jakubu V."/>
            <person name="Spanelova P."/>
        </authorList>
    </citation>
    <scope>NUCLEOTIDE SEQUENCE [LARGE SCALE GENOMIC DNA]</scope>
    <source>
        <strain evidence="5">NRL-ATB46093</strain>
    </source>
</reference>
<dbReference type="Pfam" id="PF07885">
    <property type="entry name" value="Ion_trans_2"/>
    <property type="match status" value="1"/>
</dbReference>
<gene>
    <name evidence="4" type="ORF">HF394_10515</name>
</gene>
<accession>A0A7H8QBP4</accession>
<dbReference type="PROSITE" id="PS51201">
    <property type="entry name" value="RCK_N"/>
    <property type="match status" value="1"/>
</dbReference>